<dbReference type="CDD" id="cd00383">
    <property type="entry name" value="trans_reg_C"/>
    <property type="match status" value="1"/>
</dbReference>
<dbReference type="PROSITE" id="PS50110">
    <property type="entry name" value="RESPONSE_REGULATORY"/>
    <property type="match status" value="1"/>
</dbReference>
<dbReference type="PANTHER" id="PTHR48111:SF1">
    <property type="entry name" value="TWO-COMPONENT RESPONSE REGULATOR ORR33"/>
    <property type="match status" value="1"/>
</dbReference>
<evidence type="ECO:0000259" key="8">
    <source>
        <dbReference type="PROSITE" id="PS50110"/>
    </source>
</evidence>
<dbReference type="AlphaFoldDB" id="A0A7X1E343"/>
<gene>
    <name evidence="10" type="ORF">H5P30_02755</name>
</gene>
<keyword evidence="3" id="KW-0805">Transcription regulation</keyword>
<dbReference type="GO" id="GO:0006355">
    <property type="term" value="P:regulation of DNA-templated transcription"/>
    <property type="evidence" value="ECO:0007669"/>
    <property type="project" value="InterPro"/>
</dbReference>
<dbReference type="GO" id="GO:0032993">
    <property type="term" value="C:protein-DNA complex"/>
    <property type="evidence" value="ECO:0007669"/>
    <property type="project" value="TreeGrafter"/>
</dbReference>
<keyword evidence="2" id="KW-0902">Two-component regulatory system</keyword>
<dbReference type="SUPFAM" id="SSF52172">
    <property type="entry name" value="CheY-like"/>
    <property type="match status" value="1"/>
</dbReference>
<dbReference type="Gene3D" id="1.10.10.10">
    <property type="entry name" value="Winged helix-like DNA-binding domain superfamily/Winged helix DNA-binding domain"/>
    <property type="match status" value="1"/>
</dbReference>
<keyword evidence="11" id="KW-1185">Reference proteome</keyword>
<dbReference type="Proteomes" id="UP000525652">
    <property type="component" value="Unassembled WGS sequence"/>
</dbReference>
<dbReference type="SUPFAM" id="SSF46894">
    <property type="entry name" value="C-terminal effector domain of the bipartite response regulators"/>
    <property type="match status" value="1"/>
</dbReference>
<dbReference type="GO" id="GO:0000156">
    <property type="term" value="F:phosphorelay response regulator activity"/>
    <property type="evidence" value="ECO:0007669"/>
    <property type="project" value="TreeGrafter"/>
</dbReference>
<dbReference type="Pfam" id="PF00072">
    <property type="entry name" value="Response_reg"/>
    <property type="match status" value="1"/>
</dbReference>
<reference evidence="10 11" key="1">
    <citation type="submission" date="2020-07" db="EMBL/GenBank/DDBJ databases">
        <authorList>
            <person name="Feng X."/>
        </authorList>
    </citation>
    <scope>NUCLEOTIDE SEQUENCE [LARGE SCALE GENOMIC DNA]</scope>
    <source>
        <strain evidence="10 11">JCM14086</strain>
    </source>
</reference>
<dbReference type="Gene3D" id="6.10.250.690">
    <property type="match status" value="1"/>
</dbReference>
<evidence type="ECO:0000259" key="9">
    <source>
        <dbReference type="PROSITE" id="PS51755"/>
    </source>
</evidence>
<dbReference type="InterPro" id="IPR001867">
    <property type="entry name" value="OmpR/PhoB-type_DNA-bd"/>
</dbReference>
<keyword evidence="5" id="KW-0804">Transcription</keyword>
<feature type="domain" description="OmpR/PhoB-type" evidence="9">
    <location>
        <begin position="141"/>
        <end position="241"/>
    </location>
</feature>
<dbReference type="CDD" id="cd17574">
    <property type="entry name" value="REC_OmpR"/>
    <property type="match status" value="1"/>
</dbReference>
<dbReference type="SMART" id="SM00862">
    <property type="entry name" value="Trans_reg_C"/>
    <property type="match status" value="1"/>
</dbReference>
<evidence type="ECO:0000256" key="7">
    <source>
        <dbReference type="PROSITE-ProRule" id="PRU01091"/>
    </source>
</evidence>
<dbReference type="GO" id="GO:0005829">
    <property type="term" value="C:cytosol"/>
    <property type="evidence" value="ECO:0007669"/>
    <property type="project" value="TreeGrafter"/>
</dbReference>
<dbReference type="SMART" id="SM00448">
    <property type="entry name" value="REC"/>
    <property type="match status" value="1"/>
</dbReference>
<dbReference type="GO" id="GO:0000976">
    <property type="term" value="F:transcription cis-regulatory region binding"/>
    <property type="evidence" value="ECO:0007669"/>
    <property type="project" value="TreeGrafter"/>
</dbReference>
<feature type="DNA-binding region" description="OmpR/PhoB-type" evidence="7">
    <location>
        <begin position="141"/>
        <end position="241"/>
    </location>
</feature>
<dbReference type="InterPro" id="IPR001789">
    <property type="entry name" value="Sig_transdc_resp-reg_receiver"/>
</dbReference>
<dbReference type="InterPro" id="IPR036388">
    <property type="entry name" value="WH-like_DNA-bd_sf"/>
</dbReference>
<name>A0A7X1E343_9BACT</name>
<accession>A0A7X1E343</accession>
<proteinExistence type="predicted"/>
<evidence type="ECO:0000256" key="4">
    <source>
        <dbReference type="ARBA" id="ARBA00023125"/>
    </source>
</evidence>
<dbReference type="Pfam" id="PF00486">
    <property type="entry name" value="Trans_reg_C"/>
    <property type="match status" value="1"/>
</dbReference>
<dbReference type="PROSITE" id="PS51755">
    <property type="entry name" value="OMPR_PHOB"/>
    <property type="match status" value="1"/>
</dbReference>
<evidence type="ECO:0000256" key="6">
    <source>
        <dbReference type="PROSITE-ProRule" id="PRU00169"/>
    </source>
</evidence>
<protein>
    <submittedName>
        <fullName evidence="10">Response regulator transcription factor</fullName>
    </submittedName>
</protein>
<dbReference type="EMBL" id="JACHVA010000033">
    <property type="protein sequence ID" value="MBC2600696.1"/>
    <property type="molecule type" value="Genomic_DNA"/>
</dbReference>
<keyword evidence="1 6" id="KW-0597">Phosphoprotein</keyword>
<evidence type="ECO:0000256" key="1">
    <source>
        <dbReference type="ARBA" id="ARBA00022553"/>
    </source>
</evidence>
<dbReference type="InterPro" id="IPR016032">
    <property type="entry name" value="Sig_transdc_resp-reg_C-effctor"/>
</dbReference>
<feature type="modified residue" description="4-aspartylphosphate" evidence="6">
    <location>
        <position position="57"/>
    </location>
</feature>
<dbReference type="RefSeq" id="WP_185691436.1">
    <property type="nucleotide sequence ID" value="NZ_JACHVA010000033.1"/>
</dbReference>
<evidence type="ECO:0000256" key="5">
    <source>
        <dbReference type="ARBA" id="ARBA00023163"/>
    </source>
</evidence>
<sequence length="247" mass="27477">MDTTSKPLILIVEDDEDIANVTAEHLVEAGMHAQIFNRVTKAEEYLKKNHVNLVLLDINLPDADGFTLLDSIRSSETQVPVIFVTGANSETTKVRGLDVGADDYVTKPFSASELVARIRAVLRRTDTRHDLNLTPNFTVSDKPFDFLGATINGARMEIIFPDQEKETLGRKELGILAHLVENKGKIIPRKSMIHAVWGPHANVKSRSLDQYIVKVRDLLKRHGCDDGPFRTVHGVGFIYDPDGENPA</sequence>
<evidence type="ECO:0000256" key="3">
    <source>
        <dbReference type="ARBA" id="ARBA00023015"/>
    </source>
</evidence>
<feature type="domain" description="Response regulatory" evidence="8">
    <location>
        <begin position="8"/>
        <end position="122"/>
    </location>
</feature>
<evidence type="ECO:0000313" key="11">
    <source>
        <dbReference type="Proteomes" id="UP000525652"/>
    </source>
</evidence>
<comment type="caution">
    <text evidence="10">The sequence shown here is derived from an EMBL/GenBank/DDBJ whole genome shotgun (WGS) entry which is preliminary data.</text>
</comment>
<evidence type="ECO:0000256" key="2">
    <source>
        <dbReference type="ARBA" id="ARBA00023012"/>
    </source>
</evidence>
<organism evidence="10 11">
    <name type="scientific">Puniceicoccus vermicola</name>
    <dbReference type="NCBI Taxonomy" id="388746"/>
    <lineage>
        <taxon>Bacteria</taxon>
        <taxon>Pseudomonadati</taxon>
        <taxon>Verrucomicrobiota</taxon>
        <taxon>Opitutia</taxon>
        <taxon>Puniceicoccales</taxon>
        <taxon>Puniceicoccaceae</taxon>
        <taxon>Puniceicoccus</taxon>
    </lineage>
</organism>
<keyword evidence="4 7" id="KW-0238">DNA-binding</keyword>
<dbReference type="PANTHER" id="PTHR48111">
    <property type="entry name" value="REGULATOR OF RPOS"/>
    <property type="match status" value="1"/>
</dbReference>
<dbReference type="Gene3D" id="3.40.50.2300">
    <property type="match status" value="1"/>
</dbReference>
<evidence type="ECO:0000313" key="10">
    <source>
        <dbReference type="EMBL" id="MBC2600696.1"/>
    </source>
</evidence>
<dbReference type="InterPro" id="IPR039420">
    <property type="entry name" value="WalR-like"/>
</dbReference>
<dbReference type="InterPro" id="IPR011006">
    <property type="entry name" value="CheY-like_superfamily"/>
</dbReference>